<comment type="caution">
    <text evidence="3">The sequence shown here is derived from an EMBL/GenBank/DDBJ whole genome shotgun (WGS) entry which is preliminary data.</text>
</comment>
<protein>
    <submittedName>
        <fullName evidence="3">Uncharacterized protein</fullName>
    </submittedName>
</protein>
<name>A0A0G2HVX5_9EURO</name>
<gene>
    <name evidence="3" type="ORF">EMCG_03300</name>
</gene>
<evidence type="ECO:0000256" key="2">
    <source>
        <dbReference type="SAM" id="SignalP"/>
    </source>
</evidence>
<feature type="signal peptide" evidence="2">
    <location>
        <begin position="1"/>
        <end position="17"/>
    </location>
</feature>
<evidence type="ECO:0000256" key="1">
    <source>
        <dbReference type="SAM" id="MobiDB-lite"/>
    </source>
</evidence>
<organism evidence="3 4">
    <name type="scientific">[Emmonsia] crescens</name>
    <dbReference type="NCBI Taxonomy" id="73230"/>
    <lineage>
        <taxon>Eukaryota</taxon>
        <taxon>Fungi</taxon>
        <taxon>Dikarya</taxon>
        <taxon>Ascomycota</taxon>
        <taxon>Pezizomycotina</taxon>
        <taxon>Eurotiomycetes</taxon>
        <taxon>Eurotiomycetidae</taxon>
        <taxon>Onygenales</taxon>
        <taxon>Ajellomycetaceae</taxon>
        <taxon>Emergomyces</taxon>
    </lineage>
</organism>
<evidence type="ECO:0000313" key="3">
    <source>
        <dbReference type="EMBL" id="KKZ62238.1"/>
    </source>
</evidence>
<dbReference type="OrthoDB" id="10456676at2759"/>
<sequence>MRLHRLLKTVILHICQTLPCTTRRQTQICPSKLHVNILIPLLCHSNNLRNTLPNSLLRNSPLNIILAILTIRNNNNKLLHLLLRPYNINTNLNLSHHEITLRNPIINPWANLHLHTSRNNKRDTLWHQHSPHQNDKYNPTHDHHPNHSRSRNPNIA</sequence>
<reference evidence="4" key="1">
    <citation type="journal article" date="2015" name="PLoS Genet.">
        <title>The dynamic genome and transcriptome of the human fungal pathogen Blastomyces and close relative Emmonsia.</title>
        <authorList>
            <person name="Munoz J.F."/>
            <person name="Gauthier G.M."/>
            <person name="Desjardins C.A."/>
            <person name="Gallo J.E."/>
            <person name="Holder J."/>
            <person name="Sullivan T.D."/>
            <person name="Marty A.J."/>
            <person name="Carmen J.C."/>
            <person name="Chen Z."/>
            <person name="Ding L."/>
            <person name="Gujja S."/>
            <person name="Magrini V."/>
            <person name="Misas E."/>
            <person name="Mitreva M."/>
            <person name="Priest M."/>
            <person name="Saif S."/>
            <person name="Whiston E.A."/>
            <person name="Young S."/>
            <person name="Zeng Q."/>
            <person name="Goldman W.E."/>
            <person name="Mardis E.R."/>
            <person name="Taylor J.W."/>
            <person name="McEwen J.G."/>
            <person name="Clay O.K."/>
            <person name="Klein B.S."/>
            <person name="Cuomo C.A."/>
        </authorList>
    </citation>
    <scope>NUCLEOTIDE SEQUENCE [LARGE SCALE GENOMIC DNA]</scope>
    <source>
        <strain evidence="4">UAMH 3008</strain>
    </source>
</reference>
<accession>A0A0G2HVX5</accession>
<dbReference type="EMBL" id="LCZI01001149">
    <property type="protein sequence ID" value="KKZ62238.1"/>
    <property type="molecule type" value="Genomic_DNA"/>
</dbReference>
<feature type="chain" id="PRO_5002545193" evidence="2">
    <location>
        <begin position="18"/>
        <end position="156"/>
    </location>
</feature>
<feature type="region of interest" description="Disordered" evidence="1">
    <location>
        <begin position="125"/>
        <end position="156"/>
    </location>
</feature>
<dbReference type="VEuPathDB" id="FungiDB:EMCG_03300"/>
<dbReference type="AlphaFoldDB" id="A0A0G2HVX5"/>
<feature type="compositionally biased region" description="Basic and acidic residues" evidence="1">
    <location>
        <begin position="125"/>
        <end position="145"/>
    </location>
</feature>
<keyword evidence="2" id="KW-0732">Signal</keyword>
<proteinExistence type="predicted"/>
<dbReference type="Proteomes" id="UP000034164">
    <property type="component" value="Unassembled WGS sequence"/>
</dbReference>
<evidence type="ECO:0000313" key="4">
    <source>
        <dbReference type="Proteomes" id="UP000034164"/>
    </source>
</evidence>